<evidence type="ECO:0000256" key="1">
    <source>
        <dbReference type="SAM" id="SignalP"/>
    </source>
</evidence>
<dbReference type="AlphaFoldDB" id="A0A2S7KMK9"/>
<evidence type="ECO:0000313" key="3">
    <source>
        <dbReference type="Proteomes" id="UP000239800"/>
    </source>
</evidence>
<name>A0A2S7KMK9_9FLAO</name>
<feature type="signal peptide" evidence="1">
    <location>
        <begin position="1"/>
        <end position="18"/>
    </location>
</feature>
<protein>
    <submittedName>
        <fullName evidence="2">Uncharacterized protein</fullName>
    </submittedName>
</protein>
<feature type="chain" id="PRO_5015616012" evidence="1">
    <location>
        <begin position="19"/>
        <end position="201"/>
    </location>
</feature>
<keyword evidence="1" id="KW-0732">Signal</keyword>
<evidence type="ECO:0000313" key="2">
    <source>
        <dbReference type="EMBL" id="PQB03803.1"/>
    </source>
</evidence>
<keyword evidence="3" id="KW-1185">Reference proteome</keyword>
<accession>A0A2S7KMK9</accession>
<dbReference type="EMBL" id="MQUB01000001">
    <property type="protein sequence ID" value="PQB03803.1"/>
    <property type="molecule type" value="Genomic_DNA"/>
</dbReference>
<sequence length="201" mass="22186">MKSSLRILVALIITNLNAQVGVNTTTPTSMLDVNGTARIRSLAVPSNGLAGNLKMIVASDLGELFELESPDLHVKNGQIVVENNSSDREKVTKIETNFNTKNNWDLDLDGANSDTSTFIIERTGGGELKIKGIQNGTEGKRIRIVNNSDKDMKFEESNINPPSDRIYIYTKEDKLKWSSALLVYTTEVNGGHWLLLDYDGD</sequence>
<proteinExistence type="predicted"/>
<organism evidence="2 3">
    <name type="scientific">Aureitalea marina</name>
    <dbReference type="NCBI Taxonomy" id="930804"/>
    <lineage>
        <taxon>Bacteria</taxon>
        <taxon>Pseudomonadati</taxon>
        <taxon>Bacteroidota</taxon>
        <taxon>Flavobacteriia</taxon>
        <taxon>Flavobacteriales</taxon>
        <taxon>Flavobacteriaceae</taxon>
        <taxon>Aureitalea</taxon>
    </lineage>
</organism>
<gene>
    <name evidence="2" type="ORF">BST85_01960</name>
</gene>
<dbReference type="Proteomes" id="UP000239800">
    <property type="component" value="Unassembled WGS sequence"/>
</dbReference>
<comment type="caution">
    <text evidence="2">The sequence shown here is derived from an EMBL/GenBank/DDBJ whole genome shotgun (WGS) entry which is preliminary data.</text>
</comment>
<dbReference type="OrthoDB" id="1433786at2"/>
<reference evidence="2 3" key="1">
    <citation type="submission" date="2016-11" db="EMBL/GenBank/DDBJ databases">
        <title>Trade-off between light-utilization and light-protection in marine flavobacteria.</title>
        <authorList>
            <person name="Kumagai Y."/>
        </authorList>
    </citation>
    <scope>NUCLEOTIDE SEQUENCE [LARGE SCALE GENOMIC DNA]</scope>
    <source>
        <strain evidence="2 3">NBRC 107741</strain>
    </source>
</reference>
<dbReference type="RefSeq" id="WP_104811724.1">
    <property type="nucleotide sequence ID" value="NZ_MQUB01000001.1"/>
</dbReference>